<evidence type="ECO:0000256" key="4">
    <source>
        <dbReference type="ARBA" id="ARBA00008295"/>
    </source>
</evidence>
<evidence type="ECO:0000256" key="11">
    <source>
        <dbReference type="ARBA" id="ARBA00023242"/>
    </source>
</evidence>
<keyword evidence="7" id="KW-0965">Cell junction</keyword>
<evidence type="ECO:0000313" key="15">
    <source>
        <dbReference type="EMBL" id="ROL44741.1"/>
    </source>
</evidence>
<accession>A0A3N0YFV1</accession>
<dbReference type="SMART" id="SM00398">
    <property type="entry name" value="HMG"/>
    <property type="match status" value="1"/>
</dbReference>
<keyword evidence="9 12" id="KW-0238">DNA-binding</keyword>
<evidence type="ECO:0000259" key="14">
    <source>
        <dbReference type="PROSITE" id="PS50118"/>
    </source>
</evidence>
<dbReference type="GO" id="GO:0001228">
    <property type="term" value="F:DNA-binding transcription activator activity, RNA polymerase II-specific"/>
    <property type="evidence" value="ECO:0007669"/>
    <property type="project" value="TreeGrafter"/>
</dbReference>
<keyword evidence="10 13" id="KW-0472">Membrane</keyword>
<evidence type="ECO:0000256" key="6">
    <source>
        <dbReference type="ARBA" id="ARBA00022692"/>
    </source>
</evidence>
<feature type="transmembrane region" description="Helical" evidence="13">
    <location>
        <begin position="313"/>
        <end position="331"/>
    </location>
</feature>
<dbReference type="PROSITE" id="PS50118">
    <property type="entry name" value="HMG_BOX_2"/>
    <property type="match status" value="1"/>
</dbReference>
<name>A0A3N0YFV1_ANAGA</name>
<dbReference type="GO" id="GO:0016020">
    <property type="term" value="C:membrane"/>
    <property type="evidence" value="ECO:0007669"/>
    <property type="project" value="UniProtKB-SubCell"/>
</dbReference>
<dbReference type="InterPro" id="IPR009071">
    <property type="entry name" value="HMG_box_dom"/>
</dbReference>
<dbReference type="InterPro" id="IPR050140">
    <property type="entry name" value="SRY-related_HMG-box_TF-like"/>
</dbReference>
<dbReference type="InterPro" id="IPR036910">
    <property type="entry name" value="HMG_box_dom_sf"/>
</dbReference>
<evidence type="ECO:0000256" key="1">
    <source>
        <dbReference type="ARBA" id="ARBA00004123"/>
    </source>
</evidence>
<comment type="similarity">
    <text evidence="4">Belongs to the claudin family.</text>
</comment>
<protein>
    <submittedName>
        <fullName evidence="15">Transcription factor Sox-14</fullName>
    </submittedName>
</protein>
<feature type="transmembrane region" description="Helical" evidence="13">
    <location>
        <begin position="376"/>
        <end position="398"/>
    </location>
</feature>
<evidence type="ECO:0000256" key="3">
    <source>
        <dbReference type="ARBA" id="ARBA00004435"/>
    </source>
</evidence>
<dbReference type="SUPFAM" id="SSF47095">
    <property type="entry name" value="HMG-box"/>
    <property type="match status" value="1"/>
</dbReference>
<comment type="subcellular location">
    <subcellularLocation>
        <location evidence="3">Cell junction</location>
        <location evidence="3">Tight junction</location>
    </subcellularLocation>
    <subcellularLocation>
        <location evidence="2">Membrane</location>
        <topology evidence="2">Multi-pass membrane protein</topology>
    </subcellularLocation>
    <subcellularLocation>
        <location evidence="1">Nucleus</location>
    </subcellularLocation>
</comment>
<evidence type="ECO:0000256" key="9">
    <source>
        <dbReference type="ARBA" id="ARBA00023125"/>
    </source>
</evidence>
<evidence type="ECO:0000256" key="12">
    <source>
        <dbReference type="PROSITE-ProRule" id="PRU00267"/>
    </source>
</evidence>
<evidence type="ECO:0000256" key="8">
    <source>
        <dbReference type="ARBA" id="ARBA00022989"/>
    </source>
</evidence>
<evidence type="ECO:0000256" key="5">
    <source>
        <dbReference type="ARBA" id="ARBA00022427"/>
    </source>
</evidence>
<evidence type="ECO:0000313" key="16">
    <source>
        <dbReference type="Proteomes" id="UP000281406"/>
    </source>
</evidence>
<dbReference type="OrthoDB" id="6247875at2759"/>
<dbReference type="EMBL" id="RJVU01044706">
    <property type="protein sequence ID" value="ROL44741.1"/>
    <property type="molecule type" value="Genomic_DNA"/>
</dbReference>
<gene>
    <name evidence="15" type="ORF">DPX16_18452</name>
</gene>
<comment type="caution">
    <text evidence="15">The sequence shown here is derived from an EMBL/GenBank/DDBJ whole genome shotgun (WGS) entry which is preliminary data.</text>
</comment>
<dbReference type="Gene3D" id="1.10.30.10">
    <property type="entry name" value="High mobility group box domain"/>
    <property type="match status" value="1"/>
</dbReference>
<evidence type="ECO:0000256" key="2">
    <source>
        <dbReference type="ARBA" id="ARBA00004141"/>
    </source>
</evidence>
<dbReference type="Gene3D" id="1.20.140.150">
    <property type="match status" value="1"/>
</dbReference>
<evidence type="ECO:0000256" key="10">
    <source>
        <dbReference type="ARBA" id="ARBA00023136"/>
    </source>
</evidence>
<feature type="domain" description="HMG box" evidence="14">
    <location>
        <begin position="14"/>
        <end position="82"/>
    </location>
</feature>
<dbReference type="PRINTS" id="PR01077">
    <property type="entry name" value="CLAUDIN"/>
</dbReference>
<dbReference type="InterPro" id="IPR004031">
    <property type="entry name" value="PMP22/EMP/MP20/Claudin"/>
</dbReference>
<dbReference type="CDD" id="cd01388">
    <property type="entry name" value="HMG-box_SoxB"/>
    <property type="match status" value="1"/>
</dbReference>
<feature type="DNA-binding region" description="HMG box" evidence="12">
    <location>
        <begin position="14"/>
        <end position="82"/>
    </location>
</feature>
<dbReference type="AlphaFoldDB" id="A0A3N0YFV1"/>
<dbReference type="Pfam" id="PF00505">
    <property type="entry name" value="HMG_box"/>
    <property type="match status" value="1"/>
</dbReference>
<proteinExistence type="inferred from homology"/>
<reference evidence="15 16" key="1">
    <citation type="submission" date="2018-10" db="EMBL/GenBank/DDBJ databases">
        <title>Genome assembly for a Yunnan-Guizhou Plateau 3E fish, Anabarilius grahami (Regan), and its evolutionary and genetic applications.</title>
        <authorList>
            <person name="Jiang W."/>
        </authorList>
    </citation>
    <scope>NUCLEOTIDE SEQUENCE [LARGE SCALE GENOMIC DNA]</scope>
    <source>
        <strain evidence="15">AG-KIZ</strain>
        <tissue evidence="15">Muscle</tissue>
    </source>
</reference>
<keyword evidence="8 13" id="KW-1133">Transmembrane helix</keyword>
<dbReference type="GO" id="GO:0007420">
    <property type="term" value="P:brain development"/>
    <property type="evidence" value="ECO:0007669"/>
    <property type="project" value="TreeGrafter"/>
</dbReference>
<dbReference type="PANTHER" id="PTHR10270">
    <property type="entry name" value="SOX TRANSCRIPTION FACTOR"/>
    <property type="match status" value="1"/>
</dbReference>
<keyword evidence="6 13" id="KW-0812">Transmembrane</keyword>
<dbReference type="PANTHER" id="PTHR10270:SF231">
    <property type="entry name" value="TRANSCRIPTION FACTOR SOX-2"/>
    <property type="match status" value="1"/>
</dbReference>
<keyword evidence="5" id="KW-0796">Tight junction</keyword>
<dbReference type="PROSITE" id="PS01346">
    <property type="entry name" value="CLAUDIN"/>
    <property type="match status" value="1"/>
</dbReference>
<dbReference type="InterPro" id="IPR017974">
    <property type="entry name" value="Claudin_CS"/>
</dbReference>
<dbReference type="GO" id="GO:0000122">
    <property type="term" value="P:negative regulation of transcription by RNA polymerase II"/>
    <property type="evidence" value="ECO:0007669"/>
    <property type="project" value="TreeGrafter"/>
</dbReference>
<keyword evidence="16" id="KW-1185">Reference proteome</keyword>
<dbReference type="GO" id="GO:0000978">
    <property type="term" value="F:RNA polymerase II cis-regulatory region sequence-specific DNA binding"/>
    <property type="evidence" value="ECO:0007669"/>
    <property type="project" value="TreeGrafter"/>
</dbReference>
<dbReference type="Proteomes" id="UP000281406">
    <property type="component" value="Unassembled WGS sequence"/>
</dbReference>
<dbReference type="GO" id="GO:0005634">
    <property type="term" value="C:nucleus"/>
    <property type="evidence" value="ECO:0007669"/>
    <property type="project" value="UniProtKB-SubCell"/>
</dbReference>
<organism evidence="15 16">
    <name type="scientific">Anabarilius grahami</name>
    <name type="common">Kanglang fish</name>
    <name type="synonym">Barilius grahami</name>
    <dbReference type="NCBI Taxonomy" id="495550"/>
    <lineage>
        <taxon>Eukaryota</taxon>
        <taxon>Metazoa</taxon>
        <taxon>Chordata</taxon>
        <taxon>Craniata</taxon>
        <taxon>Vertebrata</taxon>
        <taxon>Euteleostomi</taxon>
        <taxon>Actinopterygii</taxon>
        <taxon>Neopterygii</taxon>
        <taxon>Teleostei</taxon>
        <taxon>Ostariophysi</taxon>
        <taxon>Cypriniformes</taxon>
        <taxon>Xenocyprididae</taxon>
        <taxon>Xenocypridinae</taxon>
        <taxon>Xenocypridinae incertae sedis</taxon>
        <taxon>Anabarilius</taxon>
    </lineage>
</organism>
<evidence type="ECO:0000256" key="13">
    <source>
        <dbReference type="SAM" id="Phobius"/>
    </source>
</evidence>
<feature type="transmembrane region" description="Helical" evidence="13">
    <location>
        <begin position="269"/>
        <end position="292"/>
    </location>
</feature>
<dbReference type="Pfam" id="PF00822">
    <property type="entry name" value="PMP22_Claudin"/>
    <property type="match status" value="1"/>
</dbReference>
<evidence type="ECO:0000256" key="7">
    <source>
        <dbReference type="ARBA" id="ARBA00022949"/>
    </source>
</evidence>
<sequence length="435" mass="48848">MNLRNMVKQPVEHIKRPMNAFMVWSRGQRRQMSLENPKMHNSEISKRLGAEWKLLSESEKRPYIDEAKRLRAQHMREHPDYKYRPRRKPKGLLRRDTLLSFALHSERDFQSISTLNKPRLLHSAASMQHPFIEPSRSNTTAFQHEKPALTPGSLVFSPALGYQSGHRSIGSLGCPGQYAHNHLSPANPGYLLPCNCSPWSSSSLTPPLAYIVFPATLMDVWCSRNQQEHKLTSIYPYKGLWKDCDVSSSGFTECQPLYSHLNYSGLLKAIRALMVIAILVSVIAVFIGFFCLKCLKMRSMELSTRAKLMLSTGILFIIAGLCGISGASVYADQIVPSFMITPYNQNQGEKGGIQCGTGIGIGGNDSFASRYTFGPALYIAWVGGALLLLGGILKCIAFKIMQTNTDKREGYIYNAQAQCREEAEEFQVQRVRTEQ</sequence>
<dbReference type="GO" id="GO:0030182">
    <property type="term" value="P:neuron differentiation"/>
    <property type="evidence" value="ECO:0007669"/>
    <property type="project" value="TreeGrafter"/>
</dbReference>
<keyword evidence="11 12" id="KW-0539">Nucleus</keyword>
<dbReference type="GO" id="GO:0005923">
    <property type="term" value="C:bicellular tight junction"/>
    <property type="evidence" value="ECO:0007669"/>
    <property type="project" value="UniProtKB-SubCell"/>
</dbReference>
<dbReference type="FunFam" id="1.10.30.10:FF:000002">
    <property type="entry name" value="transcription factor Sox-2"/>
    <property type="match status" value="1"/>
</dbReference>